<accession>A0A6C0E8X1</accession>
<feature type="transmembrane region" description="Helical" evidence="1">
    <location>
        <begin position="6"/>
        <end position="25"/>
    </location>
</feature>
<protein>
    <submittedName>
        <fullName evidence="2">Uncharacterized protein</fullName>
    </submittedName>
</protein>
<proteinExistence type="predicted"/>
<sequence>MVSVDLKTIWVLFILLFVIILLSSIKVKTSPSKNIYKEYFDTLDVSNVKEFEDIIKRKGTNTLNQHVYLMKQAKEINELEQNIKNVEALVSSISQ</sequence>
<keyword evidence="1" id="KW-1133">Transmembrane helix</keyword>
<keyword evidence="1" id="KW-0472">Membrane</keyword>
<reference evidence="2" key="1">
    <citation type="journal article" date="2020" name="Nature">
        <title>Giant virus diversity and host interactions through global metagenomics.</title>
        <authorList>
            <person name="Schulz F."/>
            <person name="Roux S."/>
            <person name="Paez-Espino D."/>
            <person name="Jungbluth S."/>
            <person name="Walsh D.A."/>
            <person name="Denef V.J."/>
            <person name="McMahon K.D."/>
            <person name="Konstantinidis K.T."/>
            <person name="Eloe-Fadrosh E.A."/>
            <person name="Kyrpides N.C."/>
            <person name="Woyke T."/>
        </authorList>
    </citation>
    <scope>NUCLEOTIDE SEQUENCE</scope>
    <source>
        <strain evidence="2">GVMAG-M-3300023179-150</strain>
    </source>
</reference>
<organism evidence="2">
    <name type="scientific">viral metagenome</name>
    <dbReference type="NCBI Taxonomy" id="1070528"/>
    <lineage>
        <taxon>unclassified sequences</taxon>
        <taxon>metagenomes</taxon>
        <taxon>organismal metagenomes</taxon>
    </lineage>
</organism>
<name>A0A6C0E8X1_9ZZZZ</name>
<evidence type="ECO:0000256" key="1">
    <source>
        <dbReference type="SAM" id="Phobius"/>
    </source>
</evidence>
<dbReference type="EMBL" id="MN739754">
    <property type="protein sequence ID" value="QHT25061.1"/>
    <property type="molecule type" value="Genomic_DNA"/>
</dbReference>
<dbReference type="AlphaFoldDB" id="A0A6C0E8X1"/>
<keyword evidence="1" id="KW-0812">Transmembrane</keyword>
<evidence type="ECO:0000313" key="2">
    <source>
        <dbReference type="EMBL" id="QHT25061.1"/>
    </source>
</evidence>